<protein>
    <submittedName>
        <fullName evidence="2">Uncharacterized protein</fullName>
    </submittedName>
</protein>
<dbReference type="eggNOG" id="arCOG03045">
    <property type="taxonomic scope" value="Archaea"/>
</dbReference>
<dbReference type="Proteomes" id="UP000000663">
    <property type="component" value="Chromosome"/>
</dbReference>
<dbReference type="STRING" id="351160.RCIX2597"/>
<organism evidence="2 3">
    <name type="scientific">Methanocella arvoryzae (strain DSM 22066 / NBRC 105507 / MRE50)</name>
    <dbReference type="NCBI Taxonomy" id="351160"/>
    <lineage>
        <taxon>Archaea</taxon>
        <taxon>Methanobacteriati</taxon>
        <taxon>Methanobacteriota</taxon>
        <taxon>Stenosarchaea group</taxon>
        <taxon>Methanomicrobia</taxon>
        <taxon>Methanocellales</taxon>
        <taxon>Methanocellaceae</taxon>
        <taxon>Methanocella</taxon>
    </lineage>
</organism>
<evidence type="ECO:0000313" key="3">
    <source>
        <dbReference type="Proteomes" id="UP000000663"/>
    </source>
</evidence>
<accession>Q0W1U4</accession>
<feature type="repeat" description="TPR" evidence="1">
    <location>
        <begin position="153"/>
        <end position="186"/>
    </location>
</feature>
<dbReference type="PANTHER" id="PTHR10098:SF108">
    <property type="entry name" value="TETRATRICOPEPTIDE REPEAT PROTEIN 28"/>
    <property type="match status" value="1"/>
</dbReference>
<feature type="repeat" description="TPR" evidence="1">
    <location>
        <begin position="113"/>
        <end position="146"/>
    </location>
</feature>
<keyword evidence="1" id="KW-0802">TPR repeat</keyword>
<feature type="repeat" description="TPR" evidence="1">
    <location>
        <begin position="233"/>
        <end position="266"/>
    </location>
</feature>
<dbReference type="EMBL" id="AM114193">
    <property type="protein sequence ID" value="CAJ37649.1"/>
    <property type="molecule type" value="Genomic_DNA"/>
</dbReference>
<dbReference type="Pfam" id="PF13374">
    <property type="entry name" value="TPR_10"/>
    <property type="match status" value="1"/>
</dbReference>
<dbReference type="GeneID" id="5143151"/>
<dbReference type="SMART" id="SM00028">
    <property type="entry name" value="TPR"/>
    <property type="match status" value="5"/>
</dbReference>
<sequence length="292" mass="33827">MSRLHEMMDEIERQRRRGNFKGAENLAKLEMKEYELQGNTPYYNFYRGFLWYLYDFPFDAMVHFNNSLLTEDRDMFYVHKFKGVVNLENGKYDEAIEAFEDAMKLVSTEADTISILNSLGNAYLRAGNTQRALELYSEALQLSYDHDLDEWTQITLSNIGVAHVNMGDYKGSLKFFEDALDLARALDDARGERICLNNLAGVLNNMGQREDALELFMEALKKASQIGDKYGMRVAYTNLGYTYRLLDDLDKAMEYYKKALDQAREIGDRPGEAMAQYWINSLREGQKRFVAP</sequence>
<dbReference type="InterPro" id="IPR011990">
    <property type="entry name" value="TPR-like_helical_dom_sf"/>
</dbReference>
<dbReference type="Pfam" id="PF13424">
    <property type="entry name" value="TPR_12"/>
    <property type="match status" value="2"/>
</dbReference>
<keyword evidence="3" id="KW-1185">Reference proteome</keyword>
<dbReference type="PROSITE" id="PS50293">
    <property type="entry name" value="TPR_REGION"/>
    <property type="match status" value="2"/>
</dbReference>
<dbReference type="PROSITE" id="PS50005">
    <property type="entry name" value="TPR"/>
    <property type="match status" value="4"/>
</dbReference>
<dbReference type="SUPFAM" id="SSF48452">
    <property type="entry name" value="TPR-like"/>
    <property type="match status" value="1"/>
</dbReference>
<dbReference type="Gene3D" id="1.25.40.10">
    <property type="entry name" value="Tetratricopeptide repeat domain"/>
    <property type="match status" value="2"/>
</dbReference>
<evidence type="ECO:0000313" key="2">
    <source>
        <dbReference type="EMBL" id="CAJ37649.1"/>
    </source>
</evidence>
<dbReference type="RefSeq" id="WP_012034936.1">
    <property type="nucleotide sequence ID" value="NC_009464.1"/>
</dbReference>
<feature type="repeat" description="TPR" evidence="1">
    <location>
        <begin position="76"/>
        <end position="109"/>
    </location>
</feature>
<name>Q0W1U4_METAR</name>
<evidence type="ECO:0000256" key="1">
    <source>
        <dbReference type="PROSITE-ProRule" id="PRU00339"/>
    </source>
</evidence>
<reference evidence="2 3" key="1">
    <citation type="journal article" date="2006" name="Science">
        <title>Genome of rice cluster I archaea -- the key methane producers in the rice rhizosphere.</title>
        <authorList>
            <person name="Erkel C."/>
            <person name="Kube M."/>
            <person name="Reinhardt R."/>
            <person name="Liesack W."/>
        </authorList>
    </citation>
    <scope>NUCLEOTIDE SEQUENCE [LARGE SCALE GENOMIC DNA]</scope>
    <source>
        <strain evidence="3">DSM 22066 / NBRC 105507 / MRE50</strain>
    </source>
</reference>
<dbReference type="KEGG" id="rci:RCIX2597"/>
<gene>
    <name evidence="2" type="ORF">RCIX2597</name>
</gene>
<dbReference type="InterPro" id="IPR019734">
    <property type="entry name" value="TPR_rpt"/>
</dbReference>
<dbReference type="PANTHER" id="PTHR10098">
    <property type="entry name" value="RAPSYN-RELATED"/>
    <property type="match status" value="1"/>
</dbReference>
<proteinExistence type="predicted"/>
<dbReference type="AlphaFoldDB" id="Q0W1U4"/>